<dbReference type="AlphaFoldDB" id="G0N2X9"/>
<dbReference type="EMBL" id="GL379832">
    <property type="protein sequence ID" value="EGT51181.1"/>
    <property type="molecule type" value="Genomic_DNA"/>
</dbReference>
<gene>
    <name evidence="1" type="ORF">CAEBREN_01015</name>
</gene>
<evidence type="ECO:0000313" key="2">
    <source>
        <dbReference type="Proteomes" id="UP000008068"/>
    </source>
</evidence>
<dbReference type="Proteomes" id="UP000008068">
    <property type="component" value="Unassembled WGS sequence"/>
</dbReference>
<reference evidence="2" key="1">
    <citation type="submission" date="2011-07" db="EMBL/GenBank/DDBJ databases">
        <authorList>
            <consortium name="Caenorhabditis brenneri Sequencing and Analysis Consortium"/>
            <person name="Wilson R.K."/>
        </authorList>
    </citation>
    <scope>NUCLEOTIDE SEQUENCE [LARGE SCALE GENOMIC DNA]</scope>
    <source>
        <strain evidence="2">PB2801</strain>
    </source>
</reference>
<sequence>MEKIENEEEAKRKLLEMLVKVSFVEASLTMDGRQNVEELWENLRKSVTEEQEFPFTSMEDLSTFLHSMIPIFRKDVRTKKWAKTGCPFRRFCQWLYDRLSLGDVIDEKNFDQE</sequence>
<keyword evidence="2" id="KW-1185">Reference proteome</keyword>
<evidence type="ECO:0000313" key="1">
    <source>
        <dbReference type="EMBL" id="EGT51181.1"/>
    </source>
</evidence>
<accession>G0N2X9</accession>
<name>G0N2X9_CAEBE</name>
<protein>
    <submittedName>
        <fullName evidence="1">Uncharacterized protein</fullName>
    </submittedName>
</protein>
<proteinExistence type="predicted"/>
<organism evidence="2">
    <name type="scientific">Caenorhabditis brenneri</name>
    <name type="common">Nematode worm</name>
    <dbReference type="NCBI Taxonomy" id="135651"/>
    <lineage>
        <taxon>Eukaryota</taxon>
        <taxon>Metazoa</taxon>
        <taxon>Ecdysozoa</taxon>
        <taxon>Nematoda</taxon>
        <taxon>Chromadorea</taxon>
        <taxon>Rhabditida</taxon>
        <taxon>Rhabditina</taxon>
        <taxon>Rhabditomorpha</taxon>
        <taxon>Rhabditoidea</taxon>
        <taxon>Rhabditidae</taxon>
        <taxon>Peloderinae</taxon>
        <taxon>Caenorhabditis</taxon>
    </lineage>
</organism>
<dbReference type="OrthoDB" id="5872750at2759"/>
<dbReference type="HOGENOM" id="CLU_2135694_0_0_1"/>
<dbReference type="InParanoid" id="G0N2X9"/>